<accession>A0A519BBZ1</accession>
<organism evidence="1 2">
    <name type="scientific">Candidatus Acidulodesulfobacterium ferriphilum</name>
    <dbReference type="NCBI Taxonomy" id="2597223"/>
    <lineage>
        <taxon>Bacteria</taxon>
        <taxon>Deltaproteobacteria</taxon>
        <taxon>Candidatus Acidulodesulfobacterales</taxon>
        <taxon>Candidatus Acidulodesulfobacterium</taxon>
    </lineage>
</organism>
<gene>
    <name evidence="1" type="ORF">EVJ47_00470</name>
</gene>
<proteinExistence type="predicted"/>
<comment type="caution">
    <text evidence="1">The sequence shown here is derived from an EMBL/GenBank/DDBJ whole genome shotgun (WGS) entry which is preliminary data.</text>
</comment>
<dbReference type="EMBL" id="SGBD01000001">
    <property type="protein sequence ID" value="RZD14795.1"/>
    <property type="molecule type" value="Genomic_DNA"/>
</dbReference>
<protein>
    <submittedName>
        <fullName evidence="1">Uncharacterized protein</fullName>
    </submittedName>
</protein>
<sequence length="96" mass="11015">METKNFMKKLDGKGTNAIARITGIKNHIATSVFMYKSENVVRSYGNLNGTRTKNAEDIAFINNIYIKYKKTGLKICVFIKRNIIKRAKIENKKNTK</sequence>
<reference evidence="1 2" key="1">
    <citation type="submission" date="2019-01" db="EMBL/GenBank/DDBJ databases">
        <title>Insights into ecological role of a new deltaproteobacterial order Candidatus Sinidesulfobacterales (Sva0485) by metagenomics and metatranscriptomics.</title>
        <authorList>
            <person name="Tan S."/>
            <person name="Liu J."/>
            <person name="Fang Y."/>
            <person name="Hedlund B.P."/>
            <person name="Lian Z.H."/>
            <person name="Huang L.Y."/>
            <person name="Li J.T."/>
            <person name="Huang L.N."/>
            <person name="Li W.J."/>
            <person name="Jiang H.C."/>
            <person name="Dong H.L."/>
            <person name="Shu W.S."/>
        </authorList>
    </citation>
    <scope>NUCLEOTIDE SEQUENCE [LARGE SCALE GENOMIC DNA]</scope>
    <source>
        <strain evidence="1">AP3</strain>
    </source>
</reference>
<dbReference type="AlphaFoldDB" id="A0A519BBZ1"/>
<dbReference type="Proteomes" id="UP000320813">
    <property type="component" value="Unassembled WGS sequence"/>
</dbReference>
<evidence type="ECO:0000313" key="2">
    <source>
        <dbReference type="Proteomes" id="UP000320813"/>
    </source>
</evidence>
<evidence type="ECO:0000313" key="1">
    <source>
        <dbReference type="EMBL" id="RZD14795.1"/>
    </source>
</evidence>
<name>A0A519BBZ1_9DELT</name>